<evidence type="ECO:0000313" key="1">
    <source>
        <dbReference type="EMBL" id="NMO04322.1"/>
    </source>
</evidence>
<accession>A0A848L1I6</accession>
<protein>
    <submittedName>
        <fullName evidence="1">Uncharacterized protein</fullName>
    </submittedName>
</protein>
<proteinExistence type="predicted"/>
<comment type="caution">
    <text evidence="1">The sequence shown here is derived from an EMBL/GenBank/DDBJ whole genome shotgun (WGS) entry which is preliminary data.</text>
</comment>
<sequence>MTNNVAVQDKTETGAAVRTKRILVIGGAGEMGAYACRVLVDSKAVEAGFEMKISLLPECRSEGRASV</sequence>
<dbReference type="EMBL" id="JABBNB010000034">
    <property type="protein sequence ID" value="NMO04322.1"/>
    <property type="molecule type" value="Genomic_DNA"/>
</dbReference>
<evidence type="ECO:0000313" key="2">
    <source>
        <dbReference type="Proteomes" id="UP000550729"/>
    </source>
</evidence>
<organism evidence="1 2">
    <name type="scientific">Gordonia asplenii</name>
    <dbReference type="NCBI Taxonomy" id="2725283"/>
    <lineage>
        <taxon>Bacteria</taxon>
        <taxon>Bacillati</taxon>
        <taxon>Actinomycetota</taxon>
        <taxon>Actinomycetes</taxon>
        <taxon>Mycobacteriales</taxon>
        <taxon>Gordoniaceae</taxon>
        <taxon>Gordonia</taxon>
    </lineage>
</organism>
<keyword evidence="2" id="KW-1185">Reference proteome</keyword>
<gene>
    <name evidence="1" type="ORF">HH308_24180</name>
</gene>
<dbReference type="RefSeq" id="WP_170196829.1">
    <property type="nucleotide sequence ID" value="NZ_JABBNB010000034.1"/>
</dbReference>
<name>A0A848L1I6_9ACTN</name>
<dbReference type="Proteomes" id="UP000550729">
    <property type="component" value="Unassembled WGS sequence"/>
</dbReference>
<reference evidence="1 2" key="1">
    <citation type="submission" date="2020-04" db="EMBL/GenBank/DDBJ databases">
        <title>Gordonia sp. nov. TBRC 11910.</title>
        <authorList>
            <person name="Suriyachadkun C."/>
        </authorList>
    </citation>
    <scope>NUCLEOTIDE SEQUENCE [LARGE SCALE GENOMIC DNA]</scope>
    <source>
        <strain evidence="1 2">TBRC 11910</strain>
    </source>
</reference>
<dbReference type="AlphaFoldDB" id="A0A848L1I6"/>